<accession>A0ABS7QZG4</accession>
<reference evidence="2 3" key="1">
    <citation type="submission" date="2021-08" db="EMBL/GenBank/DDBJ databases">
        <title>Streptomyces sp. PTM05 isolated from lichen.</title>
        <authorList>
            <person name="Somphong A."/>
            <person name="Phongsopitanun W."/>
            <person name="Tanasupawat S."/>
        </authorList>
    </citation>
    <scope>NUCLEOTIDE SEQUENCE [LARGE SCALE GENOMIC DNA]</scope>
    <source>
        <strain evidence="2 3">Ptm05</strain>
    </source>
</reference>
<evidence type="ECO:0000313" key="3">
    <source>
        <dbReference type="Proteomes" id="UP001198565"/>
    </source>
</evidence>
<sequence length="258" mass="27795">MTPRTATEAPRHALVLVTDVEAFSPRSDVEQMRVREDLYRELRAAFGPQAWRACRCEDRGDGVLVVVPPGVPKAAVFGEALPALDAALACRRRGDPTLRLRVAAHAGDVRFDGHGMGGHAVNHAFRLAQSEPLRAALARARGDSALLVSDALHETLAHDGHPGVDPAAFHPVDVEVKETRARGWLHVPDDDATARQISAAHHTGRERRPGRTEGGVSLNAGRDLSLTDATVANGDVNVTASQRGWWRGAAQRRRGGTR</sequence>
<dbReference type="InterPro" id="IPR029787">
    <property type="entry name" value="Nucleotide_cyclase"/>
</dbReference>
<proteinExistence type="predicted"/>
<gene>
    <name evidence="2" type="ORF">K7472_27765</name>
</gene>
<dbReference type="EMBL" id="JAINVZ010000026">
    <property type="protein sequence ID" value="MBY8888611.1"/>
    <property type="molecule type" value="Genomic_DNA"/>
</dbReference>
<feature type="region of interest" description="Disordered" evidence="1">
    <location>
        <begin position="199"/>
        <end position="221"/>
    </location>
</feature>
<dbReference type="Gene3D" id="3.30.70.1230">
    <property type="entry name" value="Nucleotide cyclase"/>
    <property type="match status" value="1"/>
</dbReference>
<organism evidence="2 3">
    <name type="scientific">Streptantibioticus parmotrematis</name>
    <dbReference type="NCBI Taxonomy" id="2873249"/>
    <lineage>
        <taxon>Bacteria</taxon>
        <taxon>Bacillati</taxon>
        <taxon>Actinomycetota</taxon>
        <taxon>Actinomycetes</taxon>
        <taxon>Kitasatosporales</taxon>
        <taxon>Streptomycetaceae</taxon>
        <taxon>Streptantibioticus</taxon>
    </lineage>
</organism>
<name>A0ABS7QZG4_9ACTN</name>
<dbReference type="Proteomes" id="UP001198565">
    <property type="component" value="Unassembled WGS sequence"/>
</dbReference>
<keyword evidence="3" id="KW-1185">Reference proteome</keyword>
<evidence type="ECO:0000256" key="1">
    <source>
        <dbReference type="SAM" id="MobiDB-lite"/>
    </source>
</evidence>
<evidence type="ECO:0000313" key="2">
    <source>
        <dbReference type="EMBL" id="MBY8888611.1"/>
    </source>
</evidence>
<protein>
    <submittedName>
        <fullName evidence="2">Adenylate/guanylate cyclase</fullName>
    </submittedName>
</protein>
<dbReference type="SUPFAM" id="SSF55073">
    <property type="entry name" value="Nucleotide cyclase"/>
    <property type="match status" value="1"/>
</dbReference>
<comment type="caution">
    <text evidence="2">The sequence shown here is derived from an EMBL/GenBank/DDBJ whole genome shotgun (WGS) entry which is preliminary data.</text>
</comment>